<dbReference type="Proteomes" id="UP001403094">
    <property type="component" value="Unassembled WGS sequence"/>
</dbReference>
<gene>
    <name evidence="2" type="ORF">GCM10009757_31110</name>
</gene>
<reference evidence="2 3" key="1">
    <citation type="journal article" date="2019" name="Int. J. Syst. Evol. Microbiol.">
        <title>The Global Catalogue of Microorganisms (GCM) 10K type strain sequencing project: providing services to taxonomists for standard genome sequencing and annotation.</title>
        <authorList>
            <consortium name="The Broad Institute Genomics Platform"/>
            <consortium name="The Broad Institute Genome Sequencing Center for Infectious Disease"/>
            <person name="Wu L."/>
            <person name="Ma J."/>
        </authorList>
    </citation>
    <scope>NUCLEOTIDE SEQUENCE [LARGE SCALE GENOMIC DNA]</scope>
    <source>
        <strain evidence="2 3">JCM 14549</strain>
    </source>
</reference>
<sequence>MTAVPDFDELLNNAQHTAYHLEMRDGYMLDGSYAAWKANGQLDPRNQWPWWYDLVSSAVSRGVAVHRARIISEPISSYIRFEHEVTGPLNVKAGEKVRWLPRRLATDIALPGNDFWLFDNTTLLINHFAGNGDMTGKEIVTDPAVAELCASAFDKVWERATPHEEYQPD</sequence>
<evidence type="ECO:0000259" key="1">
    <source>
        <dbReference type="Pfam" id="PF21806"/>
    </source>
</evidence>
<evidence type="ECO:0000313" key="3">
    <source>
        <dbReference type="Proteomes" id="UP001403094"/>
    </source>
</evidence>
<name>A0ABN2V852_9ACTN</name>
<comment type="caution">
    <text evidence="2">The sequence shown here is derived from an EMBL/GenBank/DDBJ whole genome shotgun (WGS) entry which is preliminary data.</text>
</comment>
<dbReference type="RefSeq" id="WP_346070805.1">
    <property type="nucleotide sequence ID" value="NZ_BAAANQ010000005.1"/>
</dbReference>
<keyword evidence="3" id="KW-1185">Reference proteome</keyword>
<protein>
    <recommendedName>
        <fullName evidence="1">DUF6879 domain-containing protein</fullName>
    </recommendedName>
</protein>
<dbReference type="InterPro" id="IPR049244">
    <property type="entry name" value="DUF6879"/>
</dbReference>
<dbReference type="EMBL" id="BAAANQ010000005">
    <property type="protein sequence ID" value="GAA2054876.1"/>
    <property type="molecule type" value="Genomic_DNA"/>
</dbReference>
<accession>A0ABN2V852</accession>
<organism evidence="2 3">
    <name type="scientific">Streptomyces cheonanensis</name>
    <dbReference type="NCBI Taxonomy" id="312720"/>
    <lineage>
        <taxon>Bacteria</taxon>
        <taxon>Bacillati</taxon>
        <taxon>Actinomycetota</taxon>
        <taxon>Actinomycetes</taxon>
        <taxon>Kitasatosporales</taxon>
        <taxon>Streptomycetaceae</taxon>
        <taxon>Streptomyces</taxon>
    </lineage>
</organism>
<feature type="domain" description="DUF6879" evidence="1">
    <location>
        <begin position="6"/>
        <end position="167"/>
    </location>
</feature>
<proteinExistence type="predicted"/>
<dbReference type="Pfam" id="PF21806">
    <property type="entry name" value="DUF6879"/>
    <property type="match status" value="1"/>
</dbReference>
<evidence type="ECO:0000313" key="2">
    <source>
        <dbReference type="EMBL" id="GAA2054876.1"/>
    </source>
</evidence>